<keyword evidence="2" id="KW-0378">Hydrolase</keyword>
<dbReference type="Gene3D" id="3.40.50.880">
    <property type="match status" value="1"/>
</dbReference>
<feature type="region of interest" description="Disordered" evidence="1">
    <location>
        <begin position="1"/>
        <end position="24"/>
    </location>
</feature>
<comment type="caution">
    <text evidence="2">The sequence shown here is derived from an EMBL/GenBank/DDBJ whole genome shotgun (WGS) entry which is preliminary data.</text>
</comment>
<accession>A0A845BWV9</accession>
<dbReference type="AlphaFoldDB" id="A0A845BWV9"/>
<dbReference type="Proteomes" id="UP000467214">
    <property type="component" value="Unassembled WGS sequence"/>
</dbReference>
<dbReference type="Pfam" id="PF07722">
    <property type="entry name" value="Peptidase_C26"/>
    <property type="match status" value="1"/>
</dbReference>
<sequence length="279" mass="29232">MAAIHARSPPATTAPCSAMPSRGDSMTEPVLVGLTTYPAAAGHGPHTPSEYIDAVARAGGVPVLLPHTAADDAGRWAQGWIQRLDALVLIGGGDIAPEHTGLTHDTLYGINPARDRTELALARAAVALHCPTLAICRGLQLLNVAHGGTLHPHLPDVVGELVAHRSAERSATPHPINVAPDSALAALLGETRIHAHSWHHQAAATLGQGLQAIAWADDGVVEALIMTDCPELLAVQWHPELTAGTDARQQALFDEIVRLGKQRRHRAGGCADSAHGEHP</sequence>
<dbReference type="InterPro" id="IPR029062">
    <property type="entry name" value="Class_I_gatase-like"/>
</dbReference>
<keyword evidence="3" id="KW-1185">Reference proteome</keyword>
<evidence type="ECO:0000313" key="3">
    <source>
        <dbReference type="Proteomes" id="UP000467214"/>
    </source>
</evidence>
<dbReference type="GO" id="GO:0005829">
    <property type="term" value="C:cytosol"/>
    <property type="evidence" value="ECO:0007669"/>
    <property type="project" value="TreeGrafter"/>
</dbReference>
<dbReference type="GO" id="GO:0006598">
    <property type="term" value="P:polyamine catabolic process"/>
    <property type="evidence" value="ECO:0007669"/>
    <property type="project" value="TreeGrafter"/>
</dbReference>
<evidence type="ECO:0000313" key="2">
    <source>
        <dbReference type="EMBL" id="MXR36993.1"/>
    </source>
</evidence>
<organism evidence="2 3">
    <name type="scientific">Craterilacuibacter sinensis</name>
    <dbReference type="NCBI Taxonomy" id="2686017"/>
    <lineage>
        <taxon>Bacteria</taxon>
        <taxon>Pseudomonadati</taxon>
        <taxon>Pseudomonadota</taxon>
        <taxon>Betaproteobacteria</taxon>
        <taxon>Neisseriales</taxon>
        <taxon>Neisseriaceae</taxon>
        <taxon>Craterilacuibacter</taxon>
    </lineage>
</organism>
<dbReference type="EMBL" id="WSSB01000006">
    <property type="protein sequence ID" value="MXR36993.1"/>
    <property type="molecule type" value="Genomic_DNA"/>
</dbReference>
<dbReference type="PROSITE" id="PS51273">
    <property type="entry name" value="GATASE_TYPE_1"/>
    <property type="match status" value="1"/>
</dbReference>
<dbReference type="PANTHER" id="PTHR43235">
    <property type="entry name" value="GLUTAMINE AMIDOTRANSFERASE PB2B2.05-RELATED"/>
    <property type="match status" value="1"/>
</dbReference>
<gene>
    <name evidence="2" type="ORF">GQF02_08415</name>
</gene>
<name>A0A845BWV9_9NEIS</name>
<dbReference type="InterPro" id="IPR011697">
    <property type="entry name" value="Peptidase_C26"/>
</dbReference>
<protein>
    <submittedName>
        <fullName evidence="2">Gamma-glutamyl-gamma-aminobutyrate hydrolase family protein</fullName>
    </submittedName>
</protein>
<evidence type="ECO:0000256" key="1">
    <source>
        <dbReference type="SAM" id="MobiDB-lite"/>
    </source>
</evidence>
<reference evidence="2 3" key="1">
    <citation type="submission" date="2019-12" db="EMBL/GenBank/DDBJ databases">
        <title>Neisseriaceae gen. nov. sp. Genome sequencing and assembly.</title>
        <authorList>
            <person name="Liu Z."/>
            <person name="Li A."/>
        </authorList>
    </citation>
    <scope>NUCLEOTIDE SEQUENCE [LARGE SCALE GENOMIC DNA]</scope>
    <source>
        <strain evidence="2 3">B2N2-7</strain>
    </source>
</reference>
<dbReference type="InterPro" id="IPR044668">
    <property type="entry name" value="PuuD-like"/>
</dbReference>
<proteinExistence type="predicted"/>
<dbReference type="PANTHER" id="PTHR43235:SF1">
    <property type="entry name" value="GLUTAMINE AMIDOTRANSFERASE PB2B2.05-RELATED"/>
    <property type="match status" value="1"/>
</dbReference>
<dbReference type="SUPFAM" id="SSF52317">
    <property type="entry name" value="Class I glutamine amidotransferase-like"/>
    <property type="match status" value="1"/>
</dbReference>
<dbReference type="GO" id="GO:0033969">
    <property type="term" value="F:gamma-glutamyl-gamma-aminobutyrate hydrolase activity"/>
    <property type="evidence" value="ECO:0007669"/>
    <property type="project" value="TreeGrafter"/>
</dbReference>